<dbReference type="PANTHER" id="PTHR43090:SF2">
    <property type="entry name" value="1-(5-PHOSPHORIBOSYL)-5-[(5-PHOSPHORIBOSYLAMINO)METHYLIDENEAMINO] IMIDAZOLE-4-CARBOXAMIDE ISOMERASE"/>
    <property type="match status" value="1"/>
</dbReference>
<name>A0A1M2VRF6_TRAPU</name>
<dbReference type="Proteomes" id="UP000184267">
    <property type="component" value="Unassembled WGS sequence"/>
</dbReference>
<sequence length="69" mass="7692">MAHRQRRSLFRPCIDLHNGEVKQIVGGTLHEDDASRLQTNFVARRHLQIGGGITVDNAQEWLDAGASKV</sequence>
<reference evidence="2 3" key="1">
    <citation type="submission" date="2016-10" db="EMBL/GenBank/DDBJ databases">
        <title>Genome sequence of the basidiomycete white-rot fungus Trametes pubescens.</title>
        <authorList>
            <person name="Makela M.R."/>
            <person name="Granchi Z."/>
            <person name="Peng M."/>
            <person name="De Vries R.P."/>
            <person name="Grigoriev I."/>
            <person name="Riley R."/>
            <person name="Hilden K."/>
        </authorList>
    </citation>
    <scope>NUCLEOTIDE SEQUENCE [LARGE SCALE GENOMIC DNA]</scope>
    <source>
        <strain evidence="2 3">FBCC735</strain>
    </source>
</reference>
<dbReference type="InterPro" id="IPR044524">
    <property type="entry name" value="Isoase_HisA-like"/>
</dbReference>
<gene>
    <name evidence="2" type="ORF">TRAPUB_13282</name>
</gene>
<comment type="caution">
    <text evidence="2">The sequence shown here is derived from an EMBL/GenBank/DDBJ whole genome shotgun (WGS) entry which is preliminary data.</text>
</comment>
<organism evidence="2 3">
    <name type="scientific">Trametes pubescens</name>
    <name type="common">White-rot fungus</name>
    <dbReference type="NCBI Taxonomy" id="154538"/>
    <lineage>
        <taxon>Eukaryota</taxon>
        <taxon>Fungi</taxon>
        <taxon>Dikarya</taxon>
        <taxon>Basidiomycota</taxon>
        <taxon>Agaricomycotina</taxon>
        <taxon>Agaricomycetes</taxon>
        <taxon>Polyporales</taxon>
        <taxon>Polyporaceae</taxon>
        <taxon>Trametes</taxon>
    </lineage>
</organism>
<dbReference type="GO" id="GO:0003949">
    <property type="term" value="F:1-(5-phosphoribosyl)-5-[(5-phosphoribosylamino)methylideneamino]imidazole-4-carboxamide isomerase activity"/>
    <property type="evidence" value="ECO:0007669"/>
    <property type="project" value="InterPro"/>
</dbReference>
<keyword evidence="2" id="KW-0413">Isomerase</keyword>
<dbReference type="InterPro" id="IPR013785">
    <property type="entry name" value="Aldolase_TIM"/>
</dbReference>
<dbReference type="OrthoDB" id="446074at2759"/>
<dbReference type="EMBL" id="MNAD01000803">
    <property type="protein sequence ID" value="OJT10177.1"/>
    <property type="molecule type" value="Genomic_DNA"/>
</dbReference>
<proteinExistence type="inferred from homology"/>
<evidence type="ECO:0000313" key="2">
    <source>
        <dbReference type="EMBL" id="OJT10177.1"/>
    </source>
</evidence>
<dbReference type="Gene3D" id="3.20.20.70">
    <property type="entry name" value="Aldolase class I"/>
    <property type="match status" value="1"/>
</dbReference>
<accession>A0A1M2VRF6</accession>
<evidence type="ECO:0000256" key="1">
    <source>
        <dbReference type="ARBA" id="ARBA00009667"/>
    </source>
</evidence>
<keyword evidence="3" id="KW-1185">Reference proteome</keyword>
<dbReference type="GO" id="GO:0000162">
    <property type="term" value="P:L-tryptophan biosynthetic process"/>
    <property type="evidence" value="ECO:0007669"/>
    <property type="project" value="TreeGrafter"/>
</dbReference>
<dbReference type="GO" id="GO:0000105">
    <property type="term" value="P:L-histidine biosynthetic process"/>
    <property type="evidence" value="ECO:0007669"/>
    <property type="project" value="InterPro"/>
</dbReference>
<dbReference type="SUPFAM" id="SSF51366">
    <property type="entry name" value="Ribulose-phoshate binding barrel"/>
    <property type="match status" value="1"/>
</dbReference>
<dbReference type="GO" id="GO:0005737">
    <property type="term" value="C:cytoplasm"/>
    <property type="evidence" value="ECO:0007669"/>
    <property type="project" value="TreeGrafter"/>
</dbReference>
<dbReference type="PANTHER" id="PTHR43090">
    <property type="entry name" value="1-(5-PHOSPHORIBOSYL)-5-[(5-PHOSPHORIBOSYLAMINO)METHYLIDENEAMINO] IMIDAZOLE-4-CARBOXAMIDE ISOMERASE"/>
    <property type="match status" value="1"/>
</dbReference>
<protein>
    <submittedName>
        <fullName evidence="2">1-(5-phosphoribosyl)-5-[(5-phosphoribosylamino)methylideneamino] imidazole-4-carboxamide isomerase</fullName>
    </submittedName>
</protein>
<dbReference type="AlphaFoldDB" id="A0A1M2VRF6"/>
<comment type="similarity">
    <text evidence="1">Belongs to the HisA/HisF family.</text>
</comment>
<dbReference type="STRING" id="154538.A0A1M2VRF6"/>
<evidence type="ECO:0000313" key="3">
    <source>
        <dbReference type="Proteomes" id="UP000184267"/>
    </source>
</evidence>
<dbReference type="InterPro" id="IPR011060">
    <property type="entry name" value="RibuloseP-bd_barrel"/>
</dbReference>